<dbReference type="EMBL" id="CAJNOQ010051842">
    <property type="protein sequence ID" value="CAF1652009.1"/>
    <property type="molecule type" value="Genomic_DNA"/>
</dbReference>
<dbReference type="InterPro" id="IPR011009">
    <property type="entry name" value="Kinase-like_dom_sf"/>
</dbReference>
<sequence>KEPLSTNGEWPADIPFHIKALIRKCLQWRHEDRYTLDELQHQFENDLNKIERELDSETKRERRRKRTIRSMFLR</sequence>
<evidence type="ECO:0000313" key="3">
    <source>
        <dbReference type="Proteomes" id="UP000663829"/>
    </source>
</evidence>
<comment type="caution">
    <text evidence="1">The sequence shown here is derived from an EMBL/GenBank/DDBJ whole genome shotgun (WGS) entry which is preliminary data.</text>
</comment>
<protein>
    <submittedName>
        <fullName evidence="1">Uncharacterized protein</fullName>
    </submittedName>
</protein>
<reference evidence="1" key="1">
    <citation type="submission" date="2021-02" db="EMBL/GenBank/DDBJ databases">
        <authorList>
            <person name="Nowell W R."/>
        </authorList>
    </citation>
    <scope>NUCLEOTIDE SEQUENCE</scope>
</reference>
<keyword evidence="3" id="KW-1185">Reference proteome</keyword>
<dbReference type="Proteomes" id="UP000681722">
    <property type="component" value="Unassembled WGS sequence"/>
</dbReference>
<dbReference type="Gene3D" id="1.10.510.10">
    <property type="entry name" value="Transferase(Phosphotransferase) domain 1"/>
    <property type="match status" value="1"/>
</dbReference>
<dbReference type="Proteomes" id="UP000663829">
    <property type="component" value="Unassembled WGS sequence"/>
</dbReference>
<accession>A0A816ESJ7</accession>
<dbReference type="AlphaFoldDB" id="A0A816ESJ7"/>
<proteinExistence type="predicted"/>
<dbReference type="EMBL" id="CAJOBC010122763">
    <property type="protein sequence ID" value="CAF4581946.1"/>
    <property type="molecule type" value="Genomic_DNA"/>
</dbReference>
<gene>
    <name evidence="1" type="ORF">GPM918_LOCUS45561</name>
    <name evidence="2" type="ORF">SRO942_LOCUS48169</name>
</gene>
<name>A0A816ESJ7_9BILA</name>
<feature type="non-terminal residue" evidence="1">
    <location>
        <position position="1"/>
    </location>
</feature>
<dbReference type="SUPFAM" id="SSF56112">
    <property type="entry name" value="Protein kinase-like (PK-like)"/>
    <property type="match status" value="1"/>
</dbReference>
<evidence type="ECO:0000313" key="1">
    <source>
        <dbReference type="EMBL" id="CAF1652009.1"/>
    </source>
</evidence>
<organism evidence="1 3">
    <name type="scientific">Didymodactylos carnosus</name>
    <dbReference type="NCBI Taxonomy" id="1234261"/>
    <lineage>
        <taxon>Eukaryota</taxon>
        <taxon>Metazoa</taxon>
        <taxon>Spiralia</taxon>
        <taxon>Gnathifera</taxon>
        <taxon>Rotifera</taxon>
        <taxon>Eurotatoria</taxon>
        <taxon>Bdelloidea</taxon>
        <taxon>Philodinida</taxon>
        <taxon>Philodinidae</taxon>
        <taxon>Didymodactylos</taxon>
    </lineage>
</organism>
<evidence type="ECO:0000313" key="2">
    <source>
        <dbReference type="EMBL" id="CAF4581946.1"/>
    </source>
</evidence>